<dbReference type="EMBL" id="CAMXCT010006113">
    <property type="protein sequence ID" value="CAI4013978.1"/>
    <property type="molecule type" value="Genomic_DNA"/>
</dbReference>
<evidence type="ECO:0000256" key="1">
    <source>
        <dbReference type="SAM" id="MobiDB-lite"/>
    </source>
</evidence>
<name>A0A9P1GI33_9DINO</name>
<feature type="region of interest" description="Disordered" evidence="1">
    <location>
        <begin position="1"/>
        <end position="21"/>
    </location>
</feature>
<comment type="caution">
    <text evidence="2">The sequence shown here is derived from an EMBL/GenBank/DDBJ whole genome shotgun (WGS) entry which is preliminary data.</text>
</comment>
<keyword evidence="4" id="KW-1185">Reference proteome</keyword>
<dbReference type="AlphaFoldDB" id="A0A9P1GI33"/>
<feature type="compositionally biased region" description="Low complexity" evidence="1">
    <location>
        <begin position="35"/>
        <end position="54"/>
    </location>
</feature>
<organism evidence="2">
    <name type="scientific">Cladocopium goreaui</name>
    <dbReference type="NCBI Taxonomy" id="2562237"/>
    <lineage>
        <taxon>Eukaryota</taxon>
        <taxon>Sar</taxon>
        <taxon>Alveolata</taxon>
        <taxon>Dinophyceae</taxon>
        <taxon>Suessiales</taxon>
        <taxon>Symbiodiniaceae</taxon>
        <taxon>Cladocopium</taxon>
    </lineage>
</organism>
<reference evidence="3" key="2">
    <citation type="submission" date="2024-04" db="EMBL/GenBank/DDBJ databases">
        <authorList>
            <person name="Chen Y."/>
            <person name="Shah S."/>
            <person name="Dougan E. K."/>
            <person name="Thang M."/>
            <person name="Chan C."/>
        </authorList>
    </citation>
    <scope>NUCLEOTIDE SEQUENCE [LARGE SCALE GENOMIC DNA]</scope>
</reference>
<feature type="region of interest" description="Disordered" evidence="1">
    <location>
        <begin position="33"/>
        <end position="54"/>
    </location>
</feature>
<gene>
    <name evidence="2" type="ORF">C1SCF055_LOCUS38911</name>
</gene>
<feature type="compositionally biased region" description="Polar residues" evidence="1">
    <location>
        <begin position="181"/>
        <end position="195"/>
    </location>
</feature>
<dbReference type="Proteomes" id="UP001152797">
    <property type="component" value="Unassembled WGS sequence"/>
</dbReference>
<feature type="region of interest" description="Disordered" evidence="1">
    <location>
        <begin position="230"/>
        <end position="249"/>
    </location>
</feature>
<dbReference type="EMBL" id="CAMXCT020006113">
    <property type="protein sequence ID" value="CAL1167353.1"/>
    <property type="molecule type" value="Genomic_DNA"/>
</dbReference>
<proteinExistence type="predicted"/>
<evidence type="ECO:0000313" key="4">
    <source>
        <dbReference type="Proteomes" id="UP001152797"/>
    </source>
</evidence>
<evidence type="ECO:0000313" key="3">
    <source>
        <dbReference type="EMBL" id="CAL1167353.1"/>
    </source>
</evidence>
<evidence type="ECO:0000313" key="2">
    <source>
        <dbReference type="EMBL" id="CAI4013978.1"/>
    </source>
</evidence>
<feature type="region of interest" description="Disordered" evidence="1">
    <location>
        <begin position="179"/>
        <end position="198"/>
    </location>
</feature>
<dbReference type="EMBL" id="CAMXCT030006113">
    <property type="protein sequence ID" value="CAL4801290.1"/>
    <property type="molecule type" value="Genomic_DNA"/>
</dbReference>
<accession>A0A9P1GI33</accession>
<protein>
    <submittedName>
        <fullName evidence="2">Uncharacterized protein</fullName>
    </submittedName>
</protein>
<reference evidence="2" key="1">
    <citation type="submission" date="2022-10" db="EMBL/GenBank/DDBJ databases">
        <authorList>
            <person name="Chen Y."/>
            <person name="Dougan E. K."/>
            <person name="Chan C."/>
            <person name="Rhodes N."/>
            <person name="Thang M."/>
        </authorList>
    </citation>
    <scope>NUCLEOTIDE SEQUENCE</scope>
</reference>
<sequence>MTGLENVGVRSKRKERKHYDEHQDYDTRCIWEAFGTPSRSPSPTASRPSSPAGAAGRVLNAGFYELHEGGRRAHGSYAHKDRQVPALGTQVWQCIVQARSVSPQEARGGCDLSTEYGFQRRKPKVPASAGQQSSILLQWSELPIDADPVAHGKSHVGHFGQDSQQTLDCLQMKRCGGYTKSPRSATSPVPDSSRVNVEDMRPPVLCQEEVRAGMARRGGRGLRATLPNQTLRSCQTSPRDGPLYDDLRVEKHLPSRGGKKVWIPGID</sequence>